<dbReference type="InterPro" id="IPR011527">
    <property type="entry name" value="ABC1_TM_dom"/>
</dbReference>
<keyword evidence="8 10" id="KW-0472">Membrane</keyword>
<feature type="domain" description="ABC transmembrane type-1" evidence="12">
    <location>
        <begin position="58"/>
        <end position="356"/>
    </location>
</feature>
<keyword evidence="14" id="KW-1185">Reference proteome</keyword>
<protein>
    <submittedName>
        <fullName evidence="13">P-loop containing nucleoside triphosphate hydrolase protein</fullName>
    </submittedName>
</protein>
<dbReference type="PANTHER" id="PTHR24223">
    <property type="entry name" value="ATP-BINDING CASSETTE SUB-FAMILY C"/>
    <property type="match status" value="1"/>
</dbReference>
<evidence type="ECO:0000313" key="14">
    <source>
        <dbReference type="Proteomes" id="UP001182556"/>
    </source>
</evidence>
<feature type="transmembrane region" description="Helical" evidence="10">
    <location>
        <begin position="729"/>
        <end position="753"/>
    </location>
</feature>
<name>A0AAD9CZY7_PAPLA</name>
<dbReference type="Pfam" id="PF00005">
    <property type="entry name" value="ABC_tran"/>
    <property type="match status" value="2"/>
</dbReference>
<feature type="transmembrane region" description="Helical" evidence="10">
    <location>
        <begin position="198"/>
        <end position="226"/>
    </location>
</feature>
<evidence type="ECO:0000256" key="4">
    <source>
        <dbReference type="ARBA" id="ARBA00022737"/>
    </source>
</evidence>
<dbReference type="PROSITE" id="PS50929">
    <property type="entry name" value="ABC_TM1F"/>
    <property type="match status" value="2"/>
</dbReference>
<dbReference type="CDD" id="cd03250">
    <property type="entry name" value="ABCC_MRP_domain1"/>
    <property type="match status" value="1"/>
</dbReference>
<feature type="domain" description="ABC transporter" evidence="11">
    <location>
        <begin position="1051"/>
        <end position="1288"/>
    </location>
</feature>
<keyword evidence="7 10" id="KW-1133">Transmembrane helix</keyword>
<dbReference type="EMBL" id="JAODAN010000006">
    <property type="protein sequence ID" value="KAK1923493.1"/>
    <property type="molecule type" value="Genomic_DNA"/>
</dbReference>
<gene>
    <name evidence="13" type="ORF">DB88DRAFT_439754</name>
</gene>
<evidence type="ECO:0000256" key="2">
    <source>
        <dbReference type="ARBA" id="ARBA00022448"/>
    </source>
</evidence>
<dbReference type="PANTHER" id="PTHR24223:SF415">
    <property type="entry name" value="FI20190P1"/>
    <property type="match status" value="1"/>
</dbReference>
<evidence type="ECO:0000259" key="12">
    <source>
        <dbReference type="PROSITE" id="PS50929"/>
    </source>
</evidence>
<evidence type="ECO:0000256" key="6">
    <source>
        <dbReference type="ARBA" id="ARBA00022840"/>
    </source>
</evidence>
<comment type="subcellular location">
    <subcellularLocation>
        <location evidence="1">Membrane</location>
        <topology evidence="1">Multi-pass membrane protein</topology>
    </subcellularLocation>
</comment>
<dbReference type="InterPro" id="IPR050173">
    <property type="entry name" value="ABC_transporter_C-like"/>
</dbReference>
<dbReference type="InterPro" id="IPR027417">
    <property type="entry name" value="P-loop_NTPase"/>
</dbReference>
<feature type="region of interest" description="Disordered" evidence="9">
    <location>
        <begin position="1"/>
        <end position="22"/>
    </location>
</feature>
<dbReference type="SMART" id="SM00382">
    <property type="entry name" value="AAA"/>
    <property type="match status" value="2"/>
</dbReference>
<dbReference type="PROSITE" id="PS00211">
    <property type="entry name" value="ABC_TRANSPORTER_1"/>
    <property type="match status" value="1"/>
</dbReference>
<sequence>MNPAPVISQQNTPPEGSNRYPKCTDVNLETGDLVHEDRKLFGQSLWTSLYSTTIRPCLLCVLYISLAQAFRVASPLVTRLMIQQMVHAYNWHRDNKTDGPSDNLVHPKPMGHGISLAVVIWLMQTAAMLFNAHMTQKANLMGVSARAAITDLISKKSMRLSPRARLTFTNGHINTLITADAAYLERSFPECLEIPSHILVVLVACALLIANLGASALCGIGVLVIFSPSQAWIFGRIMQLRRKQTKAVDERIRLLGEVINSIRAVKLYAWESHFGTKVSAIRSKEHSILRRIGLFRATVNSSLYVLPVFASIVTFITYGLLGHPLDVPTIFMALQFFNILKLPVTLLGAQLTDLMDCITAISLACGKFYLKSKAEELSGKINIVPHAEYSLEICGDFEYDTAGEPFLQGDKAEPVAKDKRGKSSKIAPGLPSDARDKAEKPFQLKGVDLKIPFGALVCIVGRIGTGKTALLSAMINEMKQTHGYVRFGGNVTYTPQIAWIQSGTVEQNITSQDKGFANLELLDEIIDACALRPDITHWQDGKDTLVGEKGINLSGGQKQRICIARAAYQDSKVVLLDDPLSAVDAHVGSHIVENCLLSGPLAPRTRILVTHQLDLLPQADLILVMDRNEKNEGYIAQQGTFKELIDTNGIFQTLINEYGSSHQKAHANDNCGIAEKGGREDAQVVEKGGTEKKGGQGIITEAEERVTGTVTWQTYLNWFKAMGGWWRPVFSIFCLAISQVCEVGNALFLGFWSGHALEGFSQGHYMAVYGGEVLSATWISIVCLIFSGIGAGFKLFNGAWLHVMRSPVAWHDRTPTGRIISRLSKGNILDLTILTEFAEQHCFSRFLSNVFTVIGSAALVIYAFPWLAFAFMPLIAYYVIASTMYRQTSRELKRIESLMRSHVYSSFAEQLAGLPVIRAFNQQTAFQHRLQKSVDKQNQATVLNIFLKAWISVRLEFCSNLMVLLIGILGIVFEDTINPAKFSVVLTYTLATSSMLNKMVSDFAYVEQEMVSAIQSLAPERVLYYNQLEMEAAPHLPTDPSPQEWPTQGKIEFKSVELKYRPDLPLVLKGISFSIQPGEKIGIIGRTGAGKSSIAQALFRMVEPCGGAIEVDGVDIQQLGLATLRTRLAIIPQDPFLFEGSVRENLDPEGTKSDADLNDVLCIVHMNSRASSSLCDKFKLDMQVSAEGSNFSAGEKQLLALMRALVSNCKILLLDEATSSVDLETDTLIQRIIQTQFAEVTLISIAHRLQTVAFYDKILCLDAGSVAGFDSPLALFDDTGAIFRLMCDKKARIPIQ</sequence>
<dbReference type="CDD" id="cd03244">
    <property type="entry name" value="ABCC_MRP_domain2"/>
    <property type="match status" value="1"/>
</dbReference>
<dbReference type="InterPro" id="IPR036640">
    <property type="entry name" value="ABC1_TM_sf"/>
</dbReference>
<dbReference type="FunFam" id="3.40.50.300:FF:000997">
    <property type="entry name" value="Multidrug resistance-associated protein 1"/>
    <property type="match status" value="1"/>
</dbReference>
<dbReference type="Proteomes" id="UP001182556">
    <property type="component" value="Unassembled WGS sequence"/>
</dbReference>
<feature type="domain" description="ABC transporter" evidence="11">
    <location>
        <begin position="421"/>
        <end position="652"/>
    </location>
</feature>
<dbReference type="InterPro" id="IPR017871">
    <property type="entry name" value="ABC_transporter-like_CS"/>
</dbReference>
<accession>A0AAD9CZY7</accession>
<feature type="domain" description="ABC transmembrane type-1" evidence="12">
    <location>
        <begin position="729"/>
        <end position="1008"/>
    </location>
</feature>
<dbReference type="FunFam" id="1.20.1560.10:FF:000013">
    <property type="entry name" value="ABC transporter C family member 2"/>
    <property type="match status" value="1"/>
</dbReference>
<dbReference type="GO" id="GO:0140359">
    <property type="term" value="F:ABC-type transporter activity"/>
    <property type="evidence" value="ECO:0007669"/>
    <property type="project" value="InterPro"/>
</dbReference>
<dbReference type="Gene3D" id="3.40.50.300">
    <property type="entry name" value="P-loop containing nucleotide triphosphate hydrolases"/>
    <property type="match status" value="2"/>
</dbReference>
<evidence type="ECO:0000256" key="5">
    <source>
        <dbReference type="ARBA" id="ARBA00022741"/>
    </source>
</evidence>
<dbReference type="PROSITE" id="PS50893">
    <property type="entry name" value="ABC_TRANSPORTER_2"/>
    <property type="match status" value="2"/>
</dbReference>
<evidence type="ECO:0000256" key="7">
    <source>
        <dbReference type="ARBA" id="ARBA00022989"/>
    </source>
</evidence>
<dbReference type="CDD" id="cd18597">
    <property type="entry name" value="ABC_6TM_YOR1_D1_like"/>
    <property type="match status" value="1"/>
</dbReference>
<keyword evidence="13" id="KW-0378">Hydrolase</keyword>
<keyword evidence="3 10" id="KW-0812">Transmembrane</keyword>
<feature type="transmembrane region" description="Helical" evidence="10">
    <location>
        <begin position="869"/>
        <end position="885"/>
    </location>
</feature>
<dbReference type="Pfam" id="PF00664">
    <property type="entry name" value="ABC_membrane"/>
    <property type="match status" value="2"/>
</dbReference>
<proteinExistence type="predicted"/>
<evidence type="ECO:0000256" key="9">
    <source>
        <dbReference type="SAM" id="MobiDB-lite"/>
    </source>
</evidence>
<feature type="transmembrane region" description="Helical" evidence="10">
    <location>
        <begin position="953"/>
        <end position="973"/>
    </location>
</feature>
<dbReference type="SUPFAM" id="SSF52540">
    <property type="entry name" value="P-loop containing nucleoside triphosphate hydrolases"/>
    <property type="match status" value="2"/>
</dbReference>
<dbReference type="Gene3D" id="1.20.1560.10">
    <property type="entry name" value="ABC transporter type 1, transmembrane domain"/>
    <property type="match status" value="2"/>
</dbReference>
<organism evidence="13 14">
    <name type="scientific">Papiliotrema laurentii</name>
    <name type="common">Cryptococcus laurentii</name>
    <dbReference type="NCBI Taxonomy" id="5418"/>
    <lineage>
        <taxon>Eukaryota</taxon>
        <taxon>Fungi</taxon>
        <taxon>Dikarya</taxon>
        <taxon>Basidiomycota</taxon>
        <taxon>Agaricomycotina</taxon>
        <taxon>Tremellomycetes</taxon>
        <taxon>Tremellales</taxon>
        <taxon>Rhynchogastremaceae</taxon>
        <taxon>Papiliotrema</taxon>
    </lineage>
</organism>
<evidence type="ECO:0000256" key="10">
    <source>
        <dbReference type="SAM" id="Phobius"/>
    </source>
</evidence>
<dbReference type="GO" id="GO:0016887">
    <property type="term" value="F:ATP hydrolysis activity"/>
    <property type="evidence" value="ECO:0007669"/>
    <property type="project" value="InterPro"/>
</dbReference>
<feature type="transmembrane region" description="Helical" evidence="10">
    <location>
        <begin position="303"/>
        <end position="321"/>
    </location>
</feature>
<keyword evidence="5" id="KW-0547">Nucleotide-binding</keyword>
<feature type="transmembrane region" description="Helical" evidence="10">
    <location>
        <begin position="773"/>
        <end position="796"/>
    </location>
</feature>
<dbReference type="SUPFAM" id="SSF90123">
    <property type="entry name" value="ABC transporter transmembrane region"/>
    <property type="match status" value="2"/>
</dbReference>
<reference evidence="13" key="1">
    <citation type="submission" date="2023-02" db="EMBL/GenBank/DDBJ databases">
        <title>Identification and recombinant expression of a fungal hydrolase from Papiliotrema laurentii that hydrolyzes apple cutin and clears colloidal polyester polyurethane.</title>
        <authorList>
            <consortium name="DOE Joint Genome Institute"/>
            <person name="Roman V.A."/>
            <person name="Bojanowski C."/>
            <person name="Crable B.R."/>
            <person name="Wagner D.N."/>
            <person name="Hung C.S."/>
            <person name="Nadeau L.J."/>
            <person name="Schratz L."/>
            <person name="Haridas S."/>
            <person name="Pangilinan J."/>
            <person name="Lipzen A."/>
            <person name="Na H."/>
            <person name="Yan M."/>
            <person name="Ng V."/>
            <person name="Grigoriev I.V."/>
            <person name="Spatafora J.W."/>
            <person name="Barlow D."/>
            <person name="Biffinger J."/>
            <person name="Kelley-Loughnane N."/>
            <person name="Varaljay V.A."/>
            <person name="Crookes-Goodson W.J."/>
        </authorList>
    </citation>
    <scope>NUCLEOTIDE SEQUENCE</scope>
    <source>
        <strain evidence="13">5307AH</strain>
    </source>
</reference>
<comment type="caution">
    <text evidence="13">The sequence shown here is derived from an EMBL/GenBank/DDBJ whole genome shotgun (WGS) entry which is preliminary data.</text>
</comment>
<evidence type="ECO:0000256" key="8">
    <source>
        <dbReference type="ARBA" id="ARBA00023136"/>
    </source>
</evidence>
<dbReference type="GO" id="GO:0016020">
    <property type="term" value="C:membrane"/>
    <property type="evidence" value="ECO:0007669"/>
    <property type="project" value="UniProtKB-SubCell"/>
</dbReference>
<evidence type="ECO:0000313" key="13">
    <source>
        <dbReference type="EMBL" id="KAK1923493.1"/>
    </source>
</evidence>
<dbReference type="InterPro" id="IPR003593">
    <property type="entry name" value="AAA+_ATPase"/>
</dbReference>
<keyword evidence="6" id="KW-0067">ATP-binding</keyword>
<evidence type="ECO:0000259" key="11">
    <source>
        <dbReference type="PROSITE" id="PS50893"/>
    </source>
</evidence>
<dbReference type="InterPro" id="IPR003439">
    <property type="entry name" value="ABC_transporter-like_ATP-bd"/>
</dbReference>
<feature type="region of interest" description="Disordered" evidence="9">
    <location>
        <begin position="413"/>
        <end position="436"/>
    </location>
</feature>
<keyword evidence="4" id="KW-0677">Repeat</keyword>
<evidence type="ECO:0000256" key="1">
    <source>
        <dbReference type="ARBA" id="ARBA00004141"/>
    </source>
</evidence>
<dbReference type="GO" id="GO:0005524">
    <property type="term" value="F:ATP binding"/>
    <property type="evidence" value="ECO:0007669"/>
    <property type="project" value="UniProtKB-KW"/>
</dbReference>
<keyword evidence="2" id="KW-0813">Transport</keyword>
<dbReference type="FunFam" id="3.40.50.300:FF:000630">
    <property type="entry name" value="ATP-binding cassette (ABC) transporter, putative"/>
    <property type="match status" value="1"/>
</dbReference>
<evidence type="ECO:0000256" key="3">
    <source>
        <dbReference type="ARBA" id="ARBA00022692"/>
    </source>
</evidence>